<dbReference type="SFLD" id="SFLDG01129">
    <property type="entry name" value="C1.5:_HAD__Beta-PGM__Phosphata"/>
    <property type="match status" value="1"/>
</dbReference>
<dbReference type="AlphaFoldDB" id="A0A371AVM7"/>
<dbReference type="PRINTS" id="PR00413">
    <property type="entry name" value="HADHALOGNASE"/>
</dbReference>
<dbReference type="InterPro" id="IPR023214">
    <property type="entry name" value="HAD_sf"/>
</dbReference>
<dbReference type="InterPro" id="IPR023198">
    <property type="entry name" value="PGP-like_dom2"/>
</dbReference>
<dbReference type="RefSeq" id="WP_115481789.1">
    <property type="nucleotide sequence ID" value="NZ_QRCT01000020.1"/>
</dbReference>
<dbReference type="Proteomes" id="UP000255036">
    <property type="component" value="Unassembled WGS sequence"/>
</dbReference>
<organism evidence="5 6">
    <name type="scientific">Anaerosacchariphilus polymeriproducens</name>
    <dbReference type="NCBI Taxonomy" id="1812858"/>
    <lineage>
        <taxon>Bacteria</taxon>
        <taxon>Bacillati</taxon>
        <taxon>Bacillota</taxon>
        <taxon>Clostridia</taxon>
        <taxon>Lachnospirales</taxon>
        <taxon>Lachnospiraceae</taxon>
        <taxon>Anaerosacchariphilus</taxon>
    </lineage>
</organism>
<dbReference type="GO" id="GO:0046872">
    <property type="term" value="F:metal ion binding"/>
    <property type="evidence" value="ECO:0007669"/>
    <property type="project" value="UniProtKB-KW"/>
</dbReference>
<dbReference type="InterPro" id="IPR006549">
    <property type="entry name" value="HAD-SF_hydro_IIIA"/>
</dbReference>
<name>A0A371AVM7_9FIRM</name>
<dbReference type="PANTHER" id="PTHR46470">
    <property type="entry name" value="N-ACYLNEURAMINATE-9-PHOSPHATASE"/>
    <property type="match status" value="1"/>
</dbReference>
<evidence type="ECO:0000256" key="4">
    <source>
        <dbReference type="ARBA" id="ARBA00022842"/>
    </source>
</evidence>
<accession>A0A371AVM7</accession>
<evidence type="ECO:0000256" key="2">
    <source>
        <dbReference type="ARBA" id="ARBA00022723"/>
    </source>
</evidence>
<dbReference type="InterPro" id="IPR036412">
    <property type="entry name" value="HAD-like_sf"/>
</dbReference>
<dbReference type="InterPro" id="IPR051400">
    <property type="entry name" value="HAD-like_hydrolase"/>
</dbReference>
<evidence type="ECO:0000313" key="6">
    <source>
        <dbReference type="Proteomes" id="UP000255036"/>
    </source>
</evidence>
<dbReference type="SUPFAM" id="SSF56784">
    <property type="entry name" value="HAD-like"/>
    <property type="match status" value="1"/>
</dbReference>
<proteinExistence type="predicted"/>
<keyword evidence="6" id="KW-1185">Reference proteome</keyword>
<evidence type="ECO:0000256" key="3">
    <source>
        <dbReference type="ARBA" id="ARBA00022801"/>
    </source>
</evidence>
<reference evidence="5 6" key="1">
    <citation type="submission" date="2018-07" db="EMBL/GenBank/DDBJ databases">
        <title>Anaerosacharophilus polymeroproducens gen. nov. sp. nov., an anaerobic bacterium isolated from salt field.</title>
        <authorList>
            <person name="Kim W."/>
            <person name="Yang S.-H."/>
            <person name="Oh J."/>
            <person name="Lee J.-H."/>
            <person name="Kwon K.K."/>
        </authorList>
    </citation>
    <scope>NUCLEOTIDE SEQUENCE [LARGE SCALE GENOMIC DNA]</scope>
    <source>
        <strain evidence="5 6">MCWD5</strain>
    </source>
</reference>
<dbReference type="GO" id="GO:0044281">
    <property type="term" value="P:small molecule metabolic process"/>
    <property type="evidence" value="ECO:0007669"/>
    <property type="project" value="UniProtKB-ARBA"/>
</dbReference>
<dbReference type="PANTHER" id="PTHR46470:SF2">
    <property type="entry name" value="GLYCERALDEHYDE 3-PHOSPHATE PHOSPHATASE"/>
    <property type="match status" value="1"/>
</dbReference>
<comment type="cofactor">
    <cofactor evidence="1">
        <name>Mg(2+)</name>
        <dbReference type="ChEBI" id="CHEBI:18420"/>
    </cofactor>
</comment>
<dbReference type="OrthoDB" id="264363at2"/>
<dbReference type="NCBIfam" id="TIGR01509">
    <property type="entry name" value="HAD-SF-IA-v3"/>
    <property type="match status" value="1"/>
</dbReference>
<keyword evidence="3 5" id="KW-0378">Hydrolase</keyword>
<protein>
    <submittedName>
        <fullName evidence="5">HAD family hydrolase</fullName>
    </submittedName>
</protein>
<dbReference type="NCBIfam" id="TIGR01662">
    <property type="entry name" value="HAD-SF-IIIA"/>
    <property type="match status" value="1"/>
</dbReference>
<dbReference type="Pfam" id="PF00702">
    <property type="entry name" value="Hydrolase"/>
    <property type="match status" value="1"/>
</dbReference>
<evidence type="ECO:0000256" key="1">
    <source>
        <dbReference type="ARBA" id="ARBA00001946"/>
    </source>
</evidence>
<comment type="caution">
    <text evidence="5">The sequence shown here is derived from an EMBL/GenBank/DDBJ whole genome shotgun (WGS) entry which is preliminary data.</text>
</comment>
<sequence>MFTTVLFDMGGTLENISYSSESMIKVTDNMLKLLEKYGIQVNGTKEEFWSKVKEGKEEYRIFSEANQIELKPEEIWPNWVMKKLDLNKEKIAEISEELAHMWEVTYFERKLRDGVIETLEKLKNKGYKLGIISNTASLYQVFDVLEDYGIRDYFKDVTLSSITGYRKPNKEIFNIALNQMQAKPEECVYVGDTRSRDITGAKNANFGASIQIKSFLTQRKDAEVEKAIQPDFIISDITEVVTVMEELEKR</sequence>
<dbReference type="GO" id="GO:0016791">
    <property type="term" value="F:phosphatase activity"/>
    <property type="evidence" value="ECO:0007669"/>
    <property type="project" value="TreeGrafter"/>
</dbReference>
<gene>
    <name evidence="5" type="ORF">DWV06_08660</name>
</gene>
<dbReference type="Gene3D" id="3.40.50.1000">
    <property type="entry name" value="HAD superfamily/HAD-like"/>
    <property type="match status" value="1"/>
</dbReference>
<dbReference type="NCBIfam" id="TIGR01549">
    <property type="entry name" value="HAD-SF-IA-v1"/>
    <property type="match status" value="1"/>
</dbReference>
<dbReference type="Gene3D" id="1.10.150.240">
    <property type="entry name" value="Putative phosphatase, domain 2"/>
    <property type="match status" value="1"/>
</dbReference>
<dbReference type="SFLD" id="SFLDS00003">
    <property type="entry name" value="Haloacid_Dehalogenase"/>
    <property type="match status" value="1"/>
</dbReference>
<dbReference type="EMBL" id="QRCT01000020">
    <property type="protein sequence ID" value="RDU23644.1"/>
    <property type="molecule type" value="Genomic_DNA"/>
</dbReference>
<evidence type="ECO:0000313" key="5">
    <source>
        <dbReference type="EMBL" id="RDU23644.1"/>
    </source>
</evidence>
<keyword evidence="4" id="KW-0460">Magnesium</keyword>
<keyword evidence="2" id="KW-0479">Metal-binding</keyword>
<dbReference type="InterPro" id="IPR006439">
    <property type="entry name" value="HAD-SF_hydro_IA"/>
</dbReference>